<keyword evidence="7" id="KW-1185">Reference proteome</keyword>
<dbReference type="GO" id="GO:0003677">
    <property type="term" value="F:DNA binding"/>
    <property type="evidence" value="ECO:0007669"/>
    <property type="project" value="UniProtKB-KW"/>
</dbReference>
<sequence length="317" mass="36034">MNRLNEVSIFSFQVFVLVYESLNSMTVAQALNVPGSKISRTLNQLRHALDDPLFHRKQYGFEPSEMAVKLYPEMKRMLDLASQACSLDVDERSRLQQEVVVTAPSAICVGLLQHLKGVAEQHHHYFTFIVRPTTYHMEREIRQGEVDLAISNENIAAEGVECEFITCANGVYLVGQQAHPIWRDDSGPRLDEIIRHPFIVNGMPAFNDRIDPLEVYAREAGRELRVESKISGMTELVDQLLSGHALSFVGQRHAVDLLRRIDGIQSRRLPDDQFALLHQRMGAPGYYLLSSSRRHCYPDWLIEAIRQFVIGAVVVEP</sequence>
<dbReference type="EMBL" id="SWCI01000006">
    <property type="protein sequence ID" value="TKB48687.1"/>
    <property type="molecule type" value="Genomic_DNA"/>
</dbReference>
<dbReference type="GO" id="GO:0003700">
    <property type="term" value="F:DNA-binding transcription factor activity"/>
    <property type="evidence" value="ECO:0007669"/>
    <property type="project" value="InterPro"/>
</dbReference>
<dbReference type="InterPro" id="IPR036390">
    <property type="entry name" value="WH_DNA-bd_sf"/>
</dbReference>
<feature type="domain" description="HTH lysR-type" evidence="5">
    <location>
        <begin position="12"/>
        <end position="64"/>
    </location>
</feature>
<dbReference type="Proteomes" id="UP000305674">
    <property type="component" value="Unassembled WGS sequence"/>
</dbReference>
<name>A0A4U1BCH4_9GAMM</name>
<protein>
    <submittedName>
        <fullName evidence="6">LysR family transcriptional regulator</fullName>
    </submittedName>
</protein>
<dbReference type="PANTHER" id="PTHR30118:SF11">
    <property type="entry name" value="HTH-TYPE TRANSCRIPTIONAL REGULATOR YIDZ"/>
    <property type="match status" value="1"/>
</dbReference>
<evidence type="ECO:0000256" key="4">
    <source>
        <dbReference type="ARBA" id="ARBA00023163"/>
    </source>
</evidence>
<dbReference type="SUPFAM" id="SSF46785">
    <property type="entry name" value="Winged helix' DNA-binding domain"/>
    <property type="match status" value="1"/>
</dbReference>
<evidence type="ECO:0000259" key="5">
    <source>
        <dbReference type="PROSITE" id="PS50931"/>
    </source>
</evidence>
<evidence type="ECO:0000313" key="7">
    <source>
        <dbReference type="Proteomes" id="UP000305674"/>
    </source>
</evidence>
<comment type="caution">
    <text evidence="6">The sequence shown here is derived from an EMBL/GenBank/DDBJ whole genome shotgun (WGS) entry which is preliminary data.</text>
</comment>
<evidence type="ECO:0000313" key="6">
    <source>
        <dbReference type="EMBL" id="TKB48687.1"/>
    </source>
</evidence>
<dbReference type="InterPro" id="IPR005119">
    <property type="entry name" value="LysR_subst-bd"/>
</dbReference>
<dbReference type="InterPro" id="IPR000847">
    <property type="entry name" value="LysR_HTH_N"/>
</dbReference>
<dbReference type="AlphaFoldDB" id="A0A4U1BCH4"/>
<gene>
    <name evidence="6" type="ORF">FCL40_11060</name>
</gene>
<dbReference type="SUPFAM" id="SSF53850">
    <property type="entry name" value="Periplasmic binding protein-like II"/>
    <property type="match status" value="1"/>
</dbReference>
<accession>A0A4U1BCH4</accession>
<dbReference type="Gene3D" id="3.40.190.10">
    <property type="entry name" value="Periplasmic binding protein-like II"/>
    <property type="match status" value="2"/>
</dbReference>
<reference evidence="6 7" key="1">
    <citation type="submission" date="2019-04" db="EMBL/GenBank/DDBJ databases">
        <authorList>
            <person name="Hwang J.C."/>
        </authorList>
    </citation>
    <scope>NUCLEOTIDE SEQUENCE [LARGE SCALE GENOMIC DNA]</scope>
    <source>
        <strain evidence="6 7">IMCC35001</strain>
    </source>
</reference>
<evidence type="ECO:0000256" key="2">
    <source>
        <dbReference type="ARBA" id="ARBA00023015"/>
    </source>
</evidence>
<dbReference type="OrthoDB" id="8557381at2"/>
<keyword evidence="4" id="KW-0804">Transcription</keyword>
<dbReference type="Gene3D" id="1.10.10.10">
    <property type="entry name" value="Winged helix-like DNA-binding domain superfamily/Winged helix DNA-binding domain"/>
    <property type="match status" value="1"/>
</dbReference>
<organism evidence="6 7">
    <name type="scientific">Ferrimonas sediminicola</name>
    <dbReference type="NCBI Taxonomy" id="2569538"/>
    <lineage>
        <taxon>Bacteria</taxon>
        <taxon>Pseudomonadati</taxon>
        <taxon>Pseudomonadota</taxon>
        <taxon>Gammaproteobacteria</taxon>
        <taxon>Alteromonadales</taxon>
        <taxon>Ferrimonadaceae</taxon>
        <taxon>Ferrimonas</taxon>
    </lineage>
</organism>
<keyword evidence="2" id="KW-0805">Transcription regulation</keyword>
<evidence type="ECO:0000256" key="1">
    <source>
        <dbReference type="ARBA" id="ARBA00009437"/>
    </source>
</evidence>
<dbReference type="InterPro" id="IPR050389">
    <property type="entry name" value="LysR-type_TF"/>
</dbReference>
<comment type="similarity">
    <text evidence="1">Belongs to the LysR transcriptional regulatory family.</text>
</comment>
<dbReference type="InterPro" id="IPR036388">
    <property type="entry name" value="WH-like_DNA-bd_sf"/>
</dbReference>
<proteinExistence type="inferred from homology"/>
<dbReference type="Pfam" id="PF00126">
    <property type="entry name" value="HTH_1"/>
    <property type="match status" value="1"/>
</dbReference>
<dbReference type="PROSITE" id="PS50931">
    <property type="entry name" value="HTH_LYSR"/>
    <property type="match status" value="1"/>
</dbReference>
<dbReference type="Pfam" id="PF03466">
    <property type="entry name" value="LysR_substrate"/>
    <property type="match status" value="1"/>
</dbReference>
<dbReference type="RefSeq" id="WP_136853364.1">
    <property type="nucleotide sequence ID" value="NZ_SWCI01000006.1"/>
</dbReference>
<dbReference type="PANTHER" id="PTHR30118">
    <property type="entry name" value="HTH-TYPE TRANSCRIPTIONAL REGULATOR LEUO-RELATED"/>
    <property type="match status" value="1"/>
</dbReference>
<keyword evidence="3" id="KW-0238">DNA-binding</keyword>
<evidence type="ECO:0000256" key="3">
    <source>
        <dbReference type="ARBA" id="ARBA00023125"/>
    </source>
</evidence>